<evidence type="ECO:0000313" key="2">
    <source>
        <dbReference type="EMBL" id="PCJ42077.1"/>
    </source>
</evidence>
<dbReference type="AlphaFoldDB" id="A0A2A5CDX3"/>
<evidence type="ECO:0000313" key="3">
    <source>
        <dbReference type="Proteomes" id="UP000228987"/>
    </source>
</evidence>
<name>A0A2A5CDX3_9GAMM</name>
<dbReference type="GO" id="GO:0003676">
    <property type="term" value="F:nucleic acid binding"/>
    <property type="evidence" value="ECO:0007669"/>
    <property type="project" value="InterPro"/>
</dbReference>
<accession>A0A2A5CDX3</accession>
<dbReference type="Gene3D" id="3.30.420.10">
    <property type="entry name" value="Ribonuclease H-like superfamily/Ribonuclease H"/>
    <property type="match status" value="1"/>
</dbReference>
<evidence type="ECO:0000259" key="1">
    <source>
        <dbReference type="PROSITE" id="PS50994"/>
    </source>
</evidence>
<dbReference type="PROSITE" id="PS50994">
    <property type="entry name" value="INTEGRASE"/>
    <property type="match status" value="1"/>
</dbReference>
<proteinExistence type="predicted"/>
<dbReference type="InterPro" id="IPR050951">
    <property type="entry name" value="Retrovirus_Pol_polyprotein"/>
</dbReference>
<organism evidence="2 3">
    <name type="scientific">SAR86 cluster bacterium</name>
    <dbReference type="NCBI Taxonomy" id="2030880"/>
    <lineage>
        <taxon>Bacteria</taxon>
        <taxon>Pseudomonadati</taxon>
        <taxon>Pseudomonadota</taxon>
        <taxon>Gammaproteobacteria</taxon>
        <taxon>SAR86 cluster</taxon>
    </lineage>
</organism>
<protein>
    <submittedName>
        <fullName evidence="2">Integrase</fullName>
    </submittedName>
</protein>
<dbReference type="Pfam" id="PF00665">
    <property type="entry name" value="rve"/>
    <property type="match status" value="1"/>
</dbReference>
<gene>
    <name evidence="2" type="ORF">COA71_05655</name>
</gene>
<dbReference type="InterPro" id="IPR012337">
    <property type="entry name" value="RNaseH-like_sf"/>
</dbReference>
<comment type="caution">
    <text evidence="2">The sequence shown here is derived from an EMBL/GenBank/DDBJ whole genome shotgun (WGS) entry which is preliminary data.</text>
</comment>
<dbReference type="SUPFAM" id="SSF53098">
    <property type="entry name" value="Ribonuclease H-like"/>
    <property type="match status" value="1"/>
</dbReference>
<feature type="domain" description="Integrase catalytic" evidence="1">
    <location>
        <begin position="130"/>
        <end position="291"/>
    </location>
</feature>
<dbReference type="PANTHER" id="PTHR37984:SF5">
    <property type="entry name" value="PROTEIN NYNRIN-LIKE"/>
    <property type="match status" value="1"/>
</dbReference>
<reference evidence="3" key="1">
    <citation type="submission" date="2017-08" db="EMBL/GenBank/DDBJ databases">
        <title>A dynamic microbial community with high functional redundancy inhabits the cold, oxic subseafloor aquifer.</title>
        <authorList>
            <person name="Tully B.J."/>
            <person name="Wheat C.G."/>
            <person name="Glazer B.T."/>
            <person name="Huber J.A."/>
        </authorList>
    </citation>
    <scope>NUCLEOTIDE SEQUENCE [LARGE SCALE GENOMIC DNA]</scope>
</reference>
<sequence length="316" mass="36791">MHMLILLFFIIICIGRIKYQSSKRIKPSGFFQQKRTSSTSTLKPPQVAEPALATANQKTIFRKKKPAWAKREIIRLKALIPDYGCRKVADVFNRLHKEKRSETLSKSYVYNIIKAHQYEIQVLRQRIKHKQPKPLPNNVVWSIDLTAVNNSLAKNTVFGIIDNGSRACLLLKQLHNKSSCTLLHCLLDIIERYGKPKNIRTDNEAVFTSKTFRGLLWLLGIKHQRTEVACPWQNGRIERFFGTFKAAIRKIVVSNNILPLRLREFRFYYNHVRPHQHLNGKTPAEVWSKQKTNYQGKAIYCRSWHGILSGFYLPPR</sequence>
<dbReference type="InterPro" id="IPR001584">
    <property type="entry name" value="Integrase_cat-core"/>
</dbReference>
<dbReference type="GO" id="GO:0015074">
    <property type="term" value="P:DNA integration"/>
    <property type="evidence" value="ECO:0007669"/>
    <property type="project" value="InterPro"/>
</dbReference>
<dbReference type="EMBL" id="NVWI01000003">
    <property type="protein sequence ID" value="PCJ42077.1"/>
    <property type="molecule type" value="Genomic_DNA"/>
</dbReference>
<dbReference type="PANTHER" id="PTHR37984">
    <property type="entry name" value="PROTEIN CBG26694"/>
    <property type="match status" value="1"/>
</dbReference>
<dbReference type="Proteomes" id="UP000228987">
    <property type="component" value="Unassembled WGS sequence"/>
</dbReference>
<dbReference type="InterPro" id="IPR036397">
    <property type="entry name" value="RNaseH_sf"/>
</dbReference>